<evidence type="ECO:0000256" key="12">
    <source>
        <dbReference type="ARBA" id="ARBA00023027"/>
    </source>
</evidence>
<comment type="similarity">
    <text evidence="2">Belongs to the complex I subunit 2 family.</text>
</comment>
<dbReference type="InterPro" id="IPR001750">
    <property type="entry name" value="ND/Mrp_TM"/>
</dbReference>
<evidence type="ECO:0000256" key="17">
    <source>
        <dbReference type="ARBA" id="ARBA00049551"/>
    </source>
</evidence>
<comment type="catalytic activity">
    <reaction evidence="17">
        <text>a ubiquinone + NADH + 5 H(+)(in) = a ubiquinol + NAD(+) + 4 H(+)(out)</text>
        <dbReference type="Rhea" id="RHEA:29091"/>
        <dbReference type="Rhea" id="RHEA-COMP:9565"/>
        <dbReference type="Rhea" id="RHEA-COMP:9566"/>
        <dbReference type="ChEBI" id="CHEBI:15378"/>
        <dbReference type="ChEBI" id="CHEBI:16389"/>
        <dbReference type="ChEBI" id="CHEBI:17976"/>
        <dbReference type="ChEBI" id="CHEBI:57540"/>
        <dbReference type="ChEBI" id="CHEBI:57945"/>
        <dbReference type="EC" id="7.1.1.2"/>
    </reaction>
</comment>
<keyword evidence="11 18" id="KW-1133">Transmembrane helix</keyword>
<organism evidence="20">
    <name type="scientific">Paratapes textilis</name>
    <name type="common">textile venus clam</name>
    <dbReference type="NCBI Taxonomy" id="990946"/>
    <lineage>
        <taxon>Eukaryota</taxon>
        <taxon>Metazoa</taxon>
        <taxon>Spiralia</taxon>
        <taxon>Lophotrochozoa</taxon>
        <taxon>Mollusca</taxon>
        <taxon>Bivalvia</taxon>
        <taxon>Autobranchia</taxon>
        <taxon>Heteroconchia</taxon>
        <taxon>Euheterodonta</taxon>
        <taxon>Imparidentia</taxon>
        <taxon>Neoheterodontei</taxon>
        <taxon>Venerida</taxon>
        <taxon>Veneroidea</taxon>
        <taxon>Veneridae</taxon>
        <taxon>Paratapes</taxon>
    </lineage>
</organism>
<dbReference type="PANTHER" id="PTHR46552">
    <property type="entry name" value="NADH-UBIQUINONE OXIDOREDUCTASE CHAIN 2"/>
    <property type="match status" value="1"/>
</dbReference>
<geneLocation type="mitochondrion" evidence="20"/>
<keyword evidence="7 18" id="KW-0812">Transmembrane</keyword>
<proteinExistence type="inferred from homology"/>
<evidence type="ECO:0000256" key="8">
    <source>
        <dbReference type="ARBA" id="ARBA00022792"/>
    </source>
</evidence>
<protein>
    <recommendedName>
        <fullName evidence="4">NADH-ubiquinone oxidoreductase chain 2</fullName>
        <ecNumber evidence="3">7.1.1.2</ecNumber>
    </recommendedName>
    <alternativeName>
        <fullName evidence="16">NADH dehydrogenase subunit 2</fullName>
    </alternativeName>
</protein>
<dbReference type="InterPro" id="IPR050175">
    <property type="entry name" value="Complex_I_Subunit_2"/>
</dbReference>
<evidence type="ECO:0000256" key="13">
    <source>
        <dbReference type="ARBA" id="ARBA00023075"/>
    </source>
</evidence>
<evidence type="ECO:0000256" key="4">
    <source>
        <dbReference type="ARBA" id="ARBA00021008"/>
    </source>
</evidence>
<evidence type="ECO:0000313" key="20">
    <source>
        <dbReference type="EMBL" id="AEH99626.1"/>
    </source>
</evidence>
<evidence type="ECO:0000256" key="5">
    <source>
        <dbReference type="ARBA" id="ARBA00022448"/>
    </source>
</evidence>
<evidence type="ECO:0000256" key="1">
    <source>
        <dbReference type="ARBA" id="ARBA00004448"/>
    </source>
</evidence>
<keyword evidence="8" id="KW-0999">Mitochondrion inner membrane</keyword>
<feature type="domain" description="NADH:quinone oxidoreductase/Mrp antiporter transmembrane" evidence="19">
    <location>
        <begin position="31"/>
        <end position="285"/>
    </location>
</feature>
<dbReference type="GO" id="GO:0006120">
    <property type="term" value="P:mitochondrial electron transport, NADH to ubiquinone"/>
    <property type="evidence" value="ECO:0007669"/>
    <property type="project" value="TreeGrafter"/>
</dbReference>
<gene>
    <name evidence="20" type="primary">nad2</name>
</gene>
<feature type="transmembrane region" description="Helical" evidence="18">
    <location>
        <begin position="62"/>
        <end position="84"/>
    </location>
</feature>
<keyword evidence="14 20" id="KW-0496">Mitochondrion</keyword>
<evidence type="ECO:0000256" key="10">
    <source>
        <dbReference type="ARBA" id="ARBA00022982"/>
    </source>
</evidence>
<dbReference type="PANTHER" id="PTHR46552:SF1">
    <property type="entry name" value="NADH-UBIQUINONE OXIDOREDUCTASE CHAIN 2"/>
    <property type="match status" value="1"/>
</dbReference>
<evidence type="ECO:0000256" key="15">
    <source>
        <dbReference type="ARBA" id="ARBA00023136"/>
    </source>
</evidence>
<dbReference type="EC" id="7.1.1.2" evidence="3"/>
<keyword evidence="5" id="KW-0813">Transport</keyword>
<feature type="transmembrane region" description="Helical" evidence="18">
    <location>
        <begin position="238"/>
        <end position="263"/>
    </location>
</feature>
<keyword evidence="6" id="KW-0679">Respiratory chain</keyword>
<dbReference type="GO" id="GO:0008137">
    <property type="term" value="F:NADH dehydrogenase (ubiquinone) activity"/>
    <property type="evidence" value="ECO:0007669"/>
    <property type="project" value="UniProtKB-EC"/>
</dbReference>
<dbReference type="GO" id="GO:0005743">
    <property type="term" value="C:mitochondrial inner membrane"/>
    <property type="evidence" value="ECO:0007669"/>
    <property type="project" value="UniProtKB-SubCell"/>
</dbReference>
<evidence type="ECO:0000256" key="18">
    <source>
        <dbReference type="SAM" id="Phobius"/>
    </source>
</evidence>
<comment type="subcellular location">
    <subcellularLocation>
        <location evidence="1">Mitochondrion inner membrane</location>
        <topology evidence="1">Multi-pass membrane protein</topology>
    </subcellularLocation>
</comment>
<evidence type="ECO:0000256" key="9">
    <source>
        <dbReference type="ARBA" id="ARBA00022967"/>
    </source>
</evidence>
<feature type="transmembrane region" description="Helical" evidence="18">
    <location>
        <begin position="91"/>
        <end position="111"/>
    </location>
</feature>
<sequence length="336" mass="36597">MLGFVGSMASVSSFFFSVVGVVVSFLSLSSLGVWVGMELSFLSVLCFASGSSVEETEAMMKYYVVQVLGSCVCAMGFLLTVNFLEALLGQFLVMVGMLVKLGVFPFHFWVAPVVGKLSWAGCASVLLLQKLVPLWVLNNYIFLFKDVSRVEFLCCMTSLVGCLGGLNVLNYRVLLGFSSIQNLGPMILLCCCQEFGLWVYVLLYFVSSGFLMVSLWQLGVYSFQDMVKESSFGGLSDLWWVSLYFLSSAGLPPFLGCVLKVILLSGCWGAMPIGTGFCVMTSCISLVFYLSVVLAMVVYWGKVALLFTKSKNSVLSALSLLVNLAGGFIIFLVMSL</sequence>
<evidence type="ECO:0000256" key="2">
    <source>
        <dbReference type="ARBA" id="ARBA00007012"/>
    </source>
</evidence>
<dbReference type="EMBL" id="JF969277">
    <property type="protein sequence ID" value="AEH99626.1"/>
    <property type="molecule type" value="Genomic_DNA"/>
</dbReference>
<evidence type="ECO:0000256" key="16">
    <source>
        <dbReference type="ARBA" id="ARBA00031028"/>
    </source>
</evidence>
<feature type="transmembrane region" description="Helical" evidence="18">
    <location>
        <begin position="313"/>
        <end position="334"/>
    </location>
</feature>
<dbReference type="AlphaFoldDB" id="H6BHT5"/>
<evidence type="ECO:0000256" key="6">
    <source>
        <dbReference type="ARBA" id="ARBA00022660"/>
    </source>
</evidence>
<accession>H6BHT5</accession>
<feature type="transmembrane region" description="Helical" evidence="18">
    <location>
        <begin position="6"/>
        <end position="26"/>
    </location>
</feature>
<keyword evidence="12" id="KW-0520">NAD</keyword>
<keyword evidence="9" id="KW-1278">Translocase</keyword>
<name>H6BHT5_9BIVA</name>
<reference evidence="20" key="1">
    <citation type="journal article" date="2012" name="Gene">
        <title>Comparative studies of the complete mitochondrial genomes of four Paphia clams and reconsideration of subgenus Neotapes (Bivalvia: Veneridae).</title>
        <authorList>
            <person name="Xu X."/>
            <person name="Wu X."/>
            <person name="Yu Z."/>
        </authorList>
    </citation>
    <scope>NUCLEOTIDE SEQUENCE</scope>
    <source>
        <tissue evidence="20">Adductor muscle</tissue>
    </source>
</reference>
<evidence type="ECO:0000256" key="7">
    <source>
        <dbReference type="ARBA" id="ARBA00022692"/>
    </source>
</evidence>
<keyword evidence="10" id="KW-0249">Electron transport</keyword>
<evidence type="ECO:0000256" key="14">
    <source>
        <dbReference type="ARBA" id="ARBA00023128"/>
    </source>
</evidence>
<feature type="transmembrane region" description="Helical" evidence="18">
    <location>
        <begin position="197"/>
        <end position="218"/>
    </location>
</feature>
<evidence type="ECO:0000256" key="11">
    <source>
        <dbReference type="ARBA" id="ARBA00022989"/>
    </source>
</evidence>
<evidence type="ECO:0000256" key="3">
    <source>
        <dbReference type="ARBA" id="ARBA00012944"/>
    </source>
</evidence>
<evidence type="ECO:0000259" key="19">
    <source>
        <dbReference type="Pfam" id="PF00361"/>
    </source>
</evidence>
<feature type="transmembrane region" description="Helical" evidence="18">
    <location>
        <begin position="275"/>
        <end position="301"/>
    </location>
</feature>
<keyword evidence="15 18" id="KW-0472">Membrane</keyword>
<dbReference type="Pfam" id="PF00361">
    <property type="entry name" value="Proton_antipo_M"/>
    <property type="match status" value="1"/>
</dbReference>
<feature type="transmembrane region" description="Helical" evidence="18">
    <location>
        <begin position="117"/>
        <end position="138"/>
    </location>
</feature>
<keyword evidence="13" id="KW-0830">Ubiquinone</keyword>